<dbReference type="AlphaFoldDB" id="C9RIH2"/>
<evidence type="ECO:0000313" key="1">
    <source>
        <dbReference type="EMBL" id="ACX73609.1"/>
    </source>
</evidence>
<keyword evidence="1" id="KW-0614">Plasmid</keyword>
<reference evidence="1" key="1">
    <citation type="submission" date="2009-10" db="EMBL/GenBank/DDBJ databases">
        <title>Complete sequence of plasmid1 of Methanocaldococcus vulcanius M7.</title>
        <authorList>
            <consortium name="US DOE Joint Genome Institute"/>
            <person name="Lucas S."/>
            <person name="Copeland A."/>
            <person name="Lapidus A."/>
            <person name="Glavina del Rio T."/>
            <person name="Dalin E."/>
            <person name="Tice H."/>
            <person name="Bruce D."/>
            <person name="Goodwin L."/>
            <person name="Pitluck S."/>
            <person name="Lcollab F.I."/>
            <person name="Brettin T."/>
            <person name="Detter J.C."/>
            <person name="Han C."/>
            <person name="Tapia R."/>
            <person name="Kuske C.R."/>
            <person name="Schmutz J."/>
            <person name="Larimer F."/>
            <person name="Land M."/>
            <person name="Hauser L."/>
            <person name="Kyrpides N."/>
            <person name="Ovchinikova G."/>
            <person name="Sieprawska-Lupa M."/>
            <person name="Whitman W.B."/>
            <person name="Woyke T."/>
        </authorList>
    </citation>
    <scope>NUCLEOTIDE SEQUENCE [LARGE SCALE GENOMIC DNA]</scope>
    <source>
        <strain evidence="1">M7</strain>
        <plasmid evidence="1">pMETVU01</plasmid>
    </source>
</reference>
<gene>
    <name evidence="1" type="ORF">Metvu_1759</name>
</gene>
<dbReference type="HOGENOM" id="CLU_3057195_0_0_2"/>
<geneLocation type="plasmid" evidence="1 2">
    <name>pMETVU01</name>
</geneLocation>
<dbReference type="Proteomes" id="UP000002063">
    <property type="component" value="Plasmid pMETVU01"/>
</dbReference>
<organism evidence="1 2">
    <name type="scientific">Methanocaldococcus vulcanius (strain ATCC 700851 / DSM 12094 / M7)</name>
    <name type="common">Methanococcus vulcanius</name>
    <dbReference type="NCBI Taxonomy" id="579137"/>
    <lineage>
        <taxon>Archaea</taxon>
        <taxon>Methanobacteriati</taxon>
        <taxon>Methanobacteriota</taxon>
        <taxon>Methanomada group</taxon>
        <taxon>Methanococci</taxon>
        <taxon>Methanococcales</taxon>
        <taxon>Methanocaldococcaceae</taxon>
        <taxon>Methanocaldococcus</taxon>
    </lineage>
</organism>
<sequence>MVREKGGKDKMSPNEGLVAWAGFGLGVQADGDTPVDIKYISRRYLIWRWNGRL</sequence>
<proteinExistence type="predicted"/>
<name>C9RIH2_METVM</name>
<dbReference type="KEGG" id="mvu:Metvu_1759"/>
<evidence type="ECO:0000313" key="2">
    <source>
        <dbReference type="Proteomes" id="UP000002063"/>
    </source>
</evidence>
<dbReference type="EMBL" id="CP001788">
    <property type="protein sequence ID" value="ACX73609.1"/>
    <property type="molecule type" value="Genomic_DNA"/>
</dbReference>
<protein>
    <submittedName>
        <fullName evidence="1">Uncharacterized protein</fullName>
    </submittedName>
</protein>
<keyword evidence="2" id="KW-1185">Reference proteome</keyword>
<accession>C9RIH2</accession>